<dbReference type="PROSITE" id="PS50948">
    <property type="entry name" value="PAN"/>
    <property type="match status" value="1"/>
</dbReference>
<dbReference type="CDD" id="cd00037">
    <property type="entry name" value="CLECT"/>
    <property type="match status" value="1"/>
</dbReference>
<dbReference type="Pfam" id="PF00059">
    <property type="entry name" value="Lectin_C"/>
    <property type="match status" value="1"/>
</dbReference>
<dbReference type="GO" id="GO:0006790">
    <property type="term" value="P:sulfur compound metabolic process"/>
    <property type="evidence" value="ECO:0007669"/>
    <property type="project" value="TreeGrafter"/>
</dbReference>
<keyword evidence="1" id="KW-0245">EGF-like domain</keyword>
<dbReference type="InterPro" id="IPR016186">
    <property type="entry name" value="C-type_lectin-like/link_sf"/>
</dbReference>
<dbReference type="SUPFAM" id="SSF52540">
    <property type="entry name" value="P-loop containing nucleoside triphosphate hydrolases"/>
    <property type="match status" value="1"/>
</dbReference>
<evidence type="ECO:0000259" key="3">
    <source>
        <dbReference type="PROSITE" id="PS50041"/>
    </source>
</evidence>
<dbReference type="InterPro" id="IPR016187">
    <property type="entry name" value="CTDL_fold"/>
</dbReference>
<reference evidence="5" key="1">
    <citation type="journal article" date="2023" name="G3 (Bethesda)">
        <title>Whole genome assembly and annotation of the endangered Caribbean coral Acropora cervicornis.</title>
        <authorList>
            <person name="Selwyn J.D."/>
            <person name="Vollmer S.V."/>
        </authorList>
    </citation>
    <scope>NUCLEOTIDE SEQUENCE</scope>
    <source>
        <strain evidence="5">K2</strain>
    </source>
</reference>
<comment type="caution">
    <text evidence="5">The sequence shown here is derived from an EMBL/GenBank/DDBJ whole genome shotgun (WGS) entry which is preliminary data.</text>
</comment>
<proteinExistence type="predicted"/>
<evidence type="ECO:0000313" key="5">
    <source>
        <dbReference type="EMBL" id="KAK2567456.1"/>
    </source>
</evidence>
<dbReference type="Proteomes" id="UP001249851">
    <property type="component" value="Unassembled WGS sequence"/>
</dbReference>
<name>A0AAD9QUR7_ACRCE</name>
<dbReference type="EMBL" id="JARQWQ010000014">
    <property type="protein sequence ID" value="KAK2567456.1"/>
    <property type="molecule type" value="Genomic_DNA"/>
</dbReference>
<protein>
    <submittedName>
        <fullName evidence="5">Carbohydrate sulfotransferase 6</fullName>
    </submittedName>
</protein>
<dbReference type="SUPFAM" id="SSF57414">
    <property type="entry name" value="Hairpin loop containing domain-like"/>
    <property type="match status" value="1"/>
</dbReference>
<dbReference type="GO" id="GO:0006044">
    <property type="term" value="P:N-acetylglucosamine metabolic process"/>
    <property type="evidence" value="ECO:0007669"/>
    <property type="project" value="TreeGrafter"/>
</dbReference>
<dbReference type="InterPro" id="IPR051135">
    <property type="entry name" value="Gal/GlcNAc/GalNAc_ST"/>
</dbReference>
<dbReference type="SMART" id="SM00034">
    <property type="entry name" value="CLECT"/>
    <property type="match status" value="1"/>
</dbReference>
<comment type="caution">
    <text evidence="1">Lacks conserved residue(s) required for the propagation of feature annotation.</text>
</comment>
<accession>A0AAD9QUR7</accession>
<dbReference type="Pfam" id="PF00685">
    <property type="entry name" value="Sulfotransfer_1"/>
    <property type="match status" value="1"/>
</dbReference>
<dbReference type="Gene3D" id="3.40.50.300">
    <property type="entry name" value="P-loop containing nucleotide triphosphate hydrolases"/>
    <property type="match status" value="1"/>
</dbReference>
<feature type="domain" description="Apple" evidence="4">
    <location>
        <begin position="431"/>
        <end position="517"/>
    </location>
</feature>
<dbReference type="GO" id="GO:0001517">
    <property type="term" value="F:N-acetylglucosamine 6-O-sulfotransferase activity"/>
    <property type="evidence" value="ECO:0007669"/>
    <property type="project" value="TreeGrafter"/>
</dbReference>
<dbReference type="InterPro" id="IPR000863">
    <property type="entry name" value="Sulfotransferase_dom"/>
</dbReference>
<evidence type="ECO:0000259" key="4">
    <source>
        <dbReference type="PROSITE" id="PS50948"/>
    </source>
</evidence>
<keyword evidence="6" id="KW-1185">Reference proteome</keyword>
<dbReference type="AlphaFoldDB" id="A0AAD9QUR7"/>
<evidence type="ECO:0000259" key="2">
    <source>
        <dbReference type="PROSITE" id="PS50026"/>
    </source>
</evidence>
<dbReference type="PROSITE" id="PS50026">
    <property type="entry name" value="EGF_3"/>
    <property type="match status" value="1"/>
</dbReference>
<dbReference type="PANTHER" id="PTHR10704">
    <property type="entry name" value="CARBOHYDRATE SULFOTRANSFERASE"/>
    <property type="match status" value="1"/>
</dbReference>
<evidence type="ECO:0000256" key="1">
    <source>
        <dbReference type="PROSITE-ProRule" id="PRU00076"/>
    </source>
</evidence>
<dbReference type="Gene3D" id="2.10.25.10">
    <property type="entry name" value="Laminin"/>
    <property type="match status" value="1"/>
</dbReference>
<evidence type="ECO:0000313" key="6">
    <source>
        <dbReference type="Proteomes" id="UP001249851"/>
    </source>
</evidence>
<organism evidence="5 6">
    <name type="scientific">Acropora cervicornis</name>
    <name type="common">Staghorn coral</name>
    <dbReference type="NCBI Taxonomy" id="6130"/>
    <lineage>
        <taxon>Eukaryota</taxon>
        <taxon>Metazoa</taxon>
        <taxon>Cnidaria</taxon>
        <taxon>Anthozoa</taxon>
        <taxon>Hexacorallia</taxon>
        <taxon>Scleractinia</taxon>
        <taxon>Astrocoeniina</taxon>
        <taxon>Acroporidae</taxon>
        <taxon>Acropora</taxon>
    </lineage>
</organism>
<dbReference type="InterPro" id="IPR003609">
    <property type="entry name" value="Pan_app"/>
</dbReference>
<dbReference type="Gene3D" id="3.10.100.10">
    <property type="entry name" value="Mannose-Binding Protein A, subunit A"/>
    <property type="match status" value="1"/>
</dbReference>
<dbReference type="PROSITE" id="PS50041">
    <property type="entry name" value="C_TYPE_LECTIN_2"/>
    <property type="match status" value="1"/>
</dbReference>
<dbReference type="InterPro" id="IPR001304">
    <property type="entry name" value="C-type_lectin-like"/>
</dbReference>
<dbReference type="PANTHER" id="PTHR10704:SF44">
    <property type="entry name" value="LD35051P-RELATED"/>
    <property type="match status" value="1"/>
</dbReference>
<feature type="disulfide bond" evidence="1">
    <location>
        <begin position="561"/>
        <end position="570"/>
    </location>
</feature>
<feature type="domain" description="C-type lectin" evidence="3">
    <location>
        <begin position="583"/>
        <end position="700"/>
    </location>
</feature>
<dbReference type="SUPFAM" id="SSF56436">
    <property type="entry name" value="C-type lectin-like"/>
    <property type="match status" value="1"/>
</dbReference>
<reference evidence="5" key="2">
    <citation type="journal article" date="2023" name="Science">
        <title>Genomic signatures of disease resistance in endangered staghorn corals.</title>
        <authorList>
            <person name="Vollmer S.V."/>
            <person name="Selwyn J.D."/>
            <person name="Despard B.A."/>
            <person name="Roesel C.L."/>
        </authorList>
    </citation>
    <scope>NUCLEOTIDE SEQUENCE</scope>
    <source>
        <strain evidence="5">K2</strain>
    </source>
</reference>
<dbReference type="CDD" id="cd00054">
    <property type="entry name" value="EGF_CA"/>
    <property type="match status" value="1"/>
</dbReference>
<dbReference type="InterPro" id="IPR000742">
    <property type="entry name" value="EGF"/>
</dbReference>
<keyword evidence="1" id="KW-1015">Disulfide bond</keyword>
<feature type="domain" description="EGF-like" evidence="2">
    <location>
        <begin position="535"/>
        <end position="571"/>
    </location>
</feature>
<gene>
    <name evidence="5" type="ORF">P5673_008274</name>
</gene>
<dbReference type="InterPro" id="IPR027417">
    <property type="entry name" value="P-loop_NTPase"/>
</dbReference>
<dbReference type="Pfam" id="PF00024">
    <property type="entry name" value="PAN_1"/>
    <property type="match status" value="1"/>
</dbReference>
<dbReference type="PROSITE" id="PS00022">
    <property type="entry name" value="EGF_1"/>
    <property type="match status" value="1"/>
</dbReference>
<sequence length="705" mass="80543">MYSLCGTSNSRFIDDIANNSSVNKVLNRGKNCSNLDKEIANLRKRLTTYEKLDKFMEVDSMTSKFGSKMRQNILIVSDYASGSSFLGEILNQHPQVFYLYEPLKSLEFYHENRPESIYDTMVTHLLNGIFHCNFRDLVYYTEFLSYQYSSLRHRLASRALSSPPLCPENYNNPRYSIRMCAPLRPQTASAICRLHKHTAVKTIRFNSFHKLSYLMDNGGPMDFSLKVIHLIRDPRAVLNSRVLDNSRQNWTIKSVGEYAQSMCRDMLRNIKYAVSAPAWLHGRYTLIRYEDLATNPHQIAEQLYRYLGVTIAPQVRSWIDRTLRDGFKSNSLLDSIYRQFSYSTQNLTDSVQKWRTQIPYSIVRLIETECYEVMNLVGYKIVEDEDELRTVSRTEDIANNRVMVAVNLKNVAFQIILYSLRAVPVNSDGGCLPGAFFFASGRNMVEEHALGGHVIANVTAKEPIRCFKACRLDCRCISFNFQPRGSKSNCQLNEENRYTALGALEFKAGWDYYDLVIDYNINSDAPSVYCQNGCCENNPCLNGGTCHERCDVHGKRFSCECGSGATGKFCETAICVSQDWRRYQNSCFKLFHEYKTWISANKSCEKINSTLVSIHSSEENDAVHKLIVKNKAPAWIGLTNLNSIGLSYEWVDGSNLSFTNWGYGEPSYSHQGTFENCTEMGVSGSWNDVNQNYSLMYVCGKKISP</sequence>